<evidence type="ECO:0000313" key="3">
    <source>
        <dbReference type="Proteomes" id="UP000199306"/>
    </source>
</evidence>
<proteinExistence type="predicted"/>
<organism evidence="2 3">
    <name type="scientific">Pseudarcicella hirudinis</name>
    <dbReference type="NCBI Taxonomy" id="1079859"/>
    <lineage>
        <taxon>Bacteria</taxon>
        <taxon>Pseudomonadati</taxon>
        <taxon>Bacteroidota</taxon>
        <taxon>Cytophagia</taxon>
        <taxon>Cytophagales</taxon>
        <taxon>Flectobacillaceae</taxon>
        <taxon>Pseudarcicella</taxon>
    </lineage>
</organism>
<sequence>MEISIALWNVPTKKKGFPIKIQIYKNPQNRKYIPTGFYTFKKDWDLNKQEPKPSHPQYINLLNYLYTKRLLITKSTAIYTVDHTIEYDKYSQ</sequence>
<dbReference type="EMBL" id="FOXH01000005">
    <property type="protein sequence ID" value="SFP69678.1"/>
    <property type="molecule type" value="Genomic_DNA"/>
</dbReference>
<dbReference type="OrthoDB" id="1231702at2"/>
<dbReference type="Pfam" id="PF17293">
    <property type="entry name" value="Arm-DNA-bind_5"/>
    <property type="match status" value="1"/>
</dbReference>
<name>A0A1I5SFZ5_9BACT</name>
<gene>
    <name evidence="2" type="ORF">SAMN04515674_10510</name>
</gene>
<reference evidence="2 3" key="1">
    <citation type="submission" date="2016-10" db="EMBL/GenBank/DDBJ databases">
        <authorList>
            <person name="de Groot N.N."/>
        </authorList>
    </citation>
    <scope>NUCLEOTIDE SEQUENCE [LARGE SCALE GENOMIC DNA]</scope>
    <source>
        <strain evidence="3">E92,LMG 26720,CCM 7988</strain>
    </source>
</reference>
<evidence type="ECO:0000313" key="2">
    <source>
        <dbReference type="EMBL" id="SFP69678.1"/>
    </source>
</evidence>
<dbReference type="Proteomes" id="UP000199306">
    <property type="component" value="Unassembled WGS sequence"/>
</dbReference>
<feature type="domain" description="Arm DNA-binding" evidence="1">
    <location>
        <begin position="13"/>
        <end position="75"/>
    </location>
</feature>
<evidence type="ECO:0000259" key="1">
    <source>
        <dbReference type="Pfam" id="PF17293"/>
    </source>
</evidence>
<dbReference type="InterPro" id="IPR035386">
    <property type="entry name" value="Arm-DNA-bind_5"/>
</dbReference>
<accession>A0A1I5SFZ5</accession>
<keyword evidence="3" id="KW-1185">Reference proteome</keyword>
<dbReference type="AlphaFoldDB" id="A0A1I5SFZ5"/>
<dbReference type="RefSeq" id="WP_092016249.1">
    <property type="nucleotide sequence ID" value="NZ_FOXH01000005.1"/>
</dbReference>
<protein>
    <recommendedName>
        <fullName evidence="1">Arm DNA-binding domain-containing protein</fullName>
    </recommendedName>
</protein>